<keyword evidence="1" id="KW-1277">Toxin-antitoxin system</keyword>
<dbReference type="AlphaFoldDB" id="A0A024HM52"/>
<evidence type="ECO:0000313" key="3">
    <source>
        <dbReference type="Proteomes" id="UP000025241"/>
    </source>
</evidence>
<dbReference type="OrthoDB" id="7219749at2"/>
<sequence>MFSVYDPHAPKRTVNVSVNGDLLNKARDLDIDFSEVLERALIEALKEKQHERWLEENRQSIKAYNEHVDACGVFSDGLRNF</sequence>
<keyword evidence="3" id="KW-1185">Reference proteome</keyword>
<dbReference type="Pfam" id="PF07362">
    <property type="entry name" value="CcdA"/>
    <property type="match status" value="1"/>
</dbReference>
<evidence type="ECO:0000256" key="1">
    <source>
        <dbReference type="ARBA" id="ARBA00022649"/>
    </source>
</evidence>
<accession>A0A024HM52</accession>
<dbReference type="HOGENOM" id="CLU_157097_2_0_6"/>
<reference evidence="2 3" key="1">
    <citation type="submission" date="2013-03" db="EMBL/GenBank/DDBJ databases">
        <authorList>
            <person name="Linke B."/>
        </authorList>
    </citation>
    <scope>NUCLEOTIDE SEQUENCE [LARGE SCALE GENOMIC DNA]</scope>
    <source>
        <strain evidence="2 3">B13</strain>
    </source>
</reference>
<dbReference type="InterPro" id="IPR009956">
    <property type="entry name" value="Post-segregation_anti-tox_CcdA"/>
</dbReference>
<dbReference type="RefSeq" id="WP_043254413.1">
    <property type="nucleotide sequence ID" value="NZ_HG322950.1"/>
</dbReference>
<dbReference type="PATRIC" id="fig|1301098.3.peg.4404"/>
<gene>
    <name evidence="2" type="ORF">PKB_4399</name>
</gene>
<protein>
    <recommendedName>
        <fullName evidence="4">Acetoacetyl-CoA synthase</fullName>
    </recommendedName>
</protein>
<organism evidence="2 3">
    <name type="scientific">Pseudomonas knackmussii (strain DSM 6978 / CCUG 54928 / LMG 23759 / B13)</name>
    <dbReference type="NCBI Taxonomy" id="1301098"/>
    <lineage>
        <taxon>Bacteria</taxon>
        <taxon>Pseudomonadati</taxon>
        <taxon>Pseudomonadota</taxon>
        <taxon>Gammaproteobacteria</taxon>
        <taxon>Pseudomonadales</taxon>
        <taxon>Pseudomonadaceae</taxon>
        <taxon>Pseudomonas</taxon>
    </lineage>
</organism>
<evidence type="ECO:0008006" key="4">
    <source>
        <dbReference type="Google" id="ProtNLM"/>
    </source>
</evidence>
<dbReference type="eggNOG" id="COG5302">
    <property type="taxonomic scope" value="Bacteria"/>
</dbReference>
<evidence type="ECO:0000313" key="2">
    <source>
        <dbReference type="EMBL" id="CDF85724.1"/>
    </source>
</evidence>
<name>A0A024HM52_PSEKB</name>
<proteinExistence type="predicted"/>
<dbReference type="KEGG" id="pkc:PKB_4399"/>
<reference evidence="2 3" key="2">
    <citation type="submission" date="2014-05" db="EMBL/GenBank/DDBJ databases">
        <title>Genome sequence of the 3-chlorobenzoate degrading bacterium Pseudomonas knackmussii B13 shows multiple evidence for horizontal gene transfer.</title>
        <authorList>
            <person name="Miyazaki R."/>
            <person name="Bertelli C."/>
            <person name="Falquet L."/>
            <person name="Robinson-Rechavi M."/>
            <person name="Gharib W."/>
            <person name="Roy S."/>
            <person name="Van der Meer J.R."/>
        </authorList>
    </citation>
    <scope>NUCLEOTIDE SEQUENCE [LARGE SCALE GENOMIC DNA]</scope>
    <source>
        <strain evidence="2 3">B13</strain>
    </source>
</reference>
<dbReference type="EMBL" id="HG322950">
    <property type="protein sequence ID" value="CDF85724.1"/>
    <property type="molecule type" value="Genomic_DNA"/>
</dbReference>
<dbReference type="Proteomes" id="UP000025241">
    <property type="component" value="Chromosome I"/>
</dbReference>